<evidence type="ECO:0000313" key="3">
    <source>
        <dbReference type="EMBL" id="GAX79669.1"/>
    </source>
</evidence>
<keyword evidence="4" id="KW-1185">Reference proteome</keyword>
<keyword evidence="2" id="KW-0472">Membrane</keyword>
<dbReference type="Proteomes" id="UP000232323">
    <property type="component" value="Unassembled WGS sequence"/>
</dbReference>
<gene>
    <name evidence="3" type="ORF">CEUSTIGMA_g7110.t1</name>
</gene>
<feature type="transmembrane region" description="Helical" evidence="2">
    <location>
        <begin position="104"/>
        <end position="124"/>
    </location>
</feature>
<feature type="compositionally biased region" description="Polar residues" evidence="1">
    <location>
        <begin position="164"/>
        <end position="173"/>
    </location>
</feature>
<feature type="compositionally biased region" description="Polar residues" evidence="1">
    <location>
        <begin position="507"/>
        <end position="518"/>
    </location>
</feature>
<keyword evidence="2" id="KW-0812">Transmembrane</keyword>
<feature type="compositionally biased region" description="Low complexity" evidence="1">
    <location>
        <begin position="519"/>
        <end position="528"/>
    </location>
</feature>
<accession>A0A250X9U9</accession>
<feature type="compositionally biased region" description="Polar residues" evidence="1">
    <location>
        <begin position="296"/>
        <end position="308"/>
    </location>
</feature>
<feature type="region of interest" description="Disordered" evidence="1">
    <location>
        <begin position="491"/>
        <end position="533"/>
    </location>
</feature>
<protein>
    <submittedName>
        <fullName evidence="3">Uncharacterized protein</fullName>
    </submittedName>
</protein>
<comment type="caution">
    <text evidence="3">The sequence shown here is derived from an EMBL/GenBank/DDBJ whole genome shotgun (WGS) entry which is preliminary data.</text>
</comment>
<evidence type="ECO:0000256" key="1">
    <source>
        <dbReference type="SAM" id="MobiDB-lite"/>
    </source>
</evidence>
<evidence type="ECO:0000313" key="4">
    <source>
        <dbReference type="Proteomes" id="UP000232323"/>
    </source>
</evidence>
<name>A0A250X9U9_9CHLO</name>
<feature type="region of interest" description="Disordered" evidence="1">
    <location>
        <begin position="212"/>
        <end position="308"/>
    </location>
</feature>
<evidence type="ECO:0000256" key="2">
    <source>
        <dbReference type="SAM" id="Phobius"/>
    </source>
</evidence>
<proteinExistence type="predicted"/>
<reference evidence="3 4" key="1">
    <citation type="submission" date="2017-08" db="EMBL/GenBank/DDBJ databases">
        <title>Acidophilic green algal genome provides insights into adaptation to an acidic environment.</title>
        <authorList>
            <person name="Hirooka S."/>
            <person name="Hirose Y."/>
            <person name="Kanesaki Y."/>
            <person name="Higuchi S."/>
            <person name="Fujiwara T."/>
            <person name="Onuma R."/>
            <person name="Era A."/>
            <person name="Ohbayashi R."/>
            <person name="Uzuka A."/>
            <person name="Nozaki H."/>
            <person name="Yoshikawa H."/>
            <person name="Miyagishima S.Y."/>
        </authorList>
    </citation>
    <scope>NUCLEOTIDE SEQUENCE [LARGE SCALE GENOMIC DNA]</scope>
    <source>
        <strain evidence="3 4">NIES-2499</strain>
    </source>
</reference>
<feature type="compositionally biased region" description="Basic and acidic residues" evidence="1">
    <location>
        <begin position="494"/>
        <end position="505"/>
    </location>
</feature>
<feature type="compositionally biased region" description="Low complexity" evidence="1">
    <location>
        <begin position="257"/>
        <end position="266"/>
    </location>
</feature>
<feature type="region of interest" description="Disordered" evidence="1">
    <location>
        <begin position="149"/>
        <end position="185"/>
    </location>
</feature>
<dbReference type="EMBL" id="BEGY01000044">
    <property type="protein sequence ID" value="GAX79669.1"/>
    <property type="molecule type" value="Genomic_DNA"/>
</dbReference>
<feature type="compositionally biased region" description="Polar residues" evidence="1">
    <location>
        <begin position="213"/>
        <end position="245"/>
    </location>
</feature>
<organism evidence="3 4">
    <name type="scientific">Chlamydomonas eustigma</name>
    <dbReference type="NCBI Taxonomy" id="1157962"/>
    <lineage>
        <taxon>Eukaryota</taxon>
        <taxon>Viridiplantae</taxon>
        <taxon>Chlorophyta</taxon>
        <taxon>core chlorophytes</taxon>
        <taxon>Chlorophyceae</taxon>
        <taxon>CS clade</taxon>
        <taxon>Chlamydomonadales</taxon>
        <taxon>Chlamydomonadaceae</taxon>
        <taxon>Chlamydomonas</taxon>
    </lineage>
</organism>
<sequence>MMTRMLTIHQRQCPCFSPVSWNALYGIRILRTSLRGYPVNCSKTNKFPDDSLHRYHELSPAVNDVATFDKNEWEGSVEELTWDNSEKRATNPDADGSNKWTPKYGAYILLGLILLLSVIVWQLLRAIGSIPDYSKSSRLSTITVSERATTIPSTSMSKPELESESTSNSQEIDASTYRKERKSETTELPIGKILKTAGSEVLTPEIEKLENPVYQTSRPSPHLISTSSSKPVLSTEGKSSAITLESDSTPPQPPSEPHSSSFIKVPPGGPLPLKPGVQTYSRSTGKTPDVPPKMDTVSSPPATDCQVNKISHPILPTNCNSTSSSISIPQGGTLPALRARAQISLRAAAAASEASQRAAAYSAAASTAASRAAEAAERAAVAATKAQAALEVSAEDAIIAAESRAQQAAVMAKEAEDRAARSAASATAYEDLAQVQASVAIDAARKSSSVQSHGQRVTINVDKKGSFEPWSLKAVLSSIVQGITAPGFHNPAHWTDHITEPEGSKADTISQSSGQLPESSTSKSRSSSQDIESRILSGAKSLWQRLTNVGPSVHRE</sequence>
<feature type="compositionally biased region" description="Basic and acidic residues" evidence="1">
    <location>
        <begin position="176"/>
        <end position="185"/>
    </location>
</feature>
<keyword evidence="2" id="KW-1133">Transmembrane helix</keyword>
<dbReference type="AlphaFoldDB" id="A0A250X9U9"/>